<comment type="caution">
    <text evidence="1">The sequence shown here is derived from an EMBL/GenBank/DDBJ whole genome shotgun (WGS) entry which is preliminary data.</text>
</comment>
<dbReference type="EMBL" id="CABDUW010001477">
    <property type="protein sequence ID" value="VTJ81921.1"/>
    <property type="molecule type" value="Genomic_DNA"/>
</dbReference>
<proteinExistence type="predicted"/>
<name>A0A5E4CLV3_MARMO</name>
<gene>
    <name evidence="1" type="ORF">MONAX_5E005918</name>
</gene>
<organism evidence="1 2">
    <name type="scientific">Marmota monax</name>
    <name type="common">Woodchuck</name>
    <dbReference type="NCBI Taxonomy" id="9995"/>
    <lineage>
        <taxon>Eukaryota</taxon>
        <taxon>Metazoa</taxon>
        <taxon>Chordata</taxon>
        <taxon>Craniata</taxon>
        <taxon>Vertebrata</taxon>
        <taxon>Euteleostomi</taxon>
        <taxon>Mammalia</taxon>
        <taxon>Eutheria</taxon>
        <taxon>Euarchontoglires</taxon>
        <taxon>Glires</taxon>
        <taxon>Rodentia</taxon>
        <taxon>Sciuromorpha</taxon>
        <taxon>Sciuridae</taxon>
        <taxon>Xerinae</taxon>
        <taxon>Marmotini</taxon>
        <taxon>Marmota</taxon>
    </lineage>
</organism>
<evidence type="ECO:0000313" key="1">
    <source>
        <dbReference type="EMBL" id="VTJ81921.1"/>
    </source>
</evidence>
<dbReference type="Proteomes" id="UP000335636">
    <property type="component" value="Unassembled WGS sequence"/>
</dbReference>
<accession>A0A5E4CLV3</accession>
<reference evidence="1" key="1">
    <citation type="submission" date="2019-04" db="EMBL/GenBank/DDBJ databases">
        <authorList>
            <person name="Alioto T."/>
            <person name="Alioto T."/>
        </authorList>
    </citation>
    <scope>NUCLEOTIDE SEQUENCE [LARGE SCALE GENOMIC DNA]</scope>
</reference>
<evidence type="ECO:0000313" key="2">
    <source>
        <dbReference type="Proteomes" id="UP000335636"/>
    </source>
</evidence>
<dbReference type="AlphaFoldDB" id="A0A5E4CLV3"/>
<sequence>MWLTPAPFASMERFLSLLPPYMSCPDPESQSVCRFPMDRGPNSSDKLKKIFQSSFRFTGELCKAVLYLLPSPSHSLPISACAGGEKPLDLLLLLFLLPDPPESSSSLCPLDFPTPSTAYPCYCFISERSDIFCVLCS</sequence>
<protein>
    <submittedName>
        <fullName evidence="1">Uncharacterized protein</fullName>
    </submittedName>
</protein>
<keyword evidence="2" id="KW-1185">Reference proteome</keyword>